<gene>
    <name evidence="7" type="ordered locus">Dret_2088</name>
</gene>
<dbReference type="eggNOG" id="ENOG50343QE">
    <property type="taxonomic scope" value="Bacteria"/>
</dbReference>
<evidence type="ECO:0000313" key="7">
    <source>
        <dbReference type="EMBL" id="ACV69372.1"/>
    </source>
</evidence>
<keyword evidence="4 6" id="KW-1133">Transmembrane helix</keyword>
<dbReference type="Pfam" id="PF03899">
    <property type="entry name" value="ATP-synt_I"/>
    <property type="match status" value="1"/>
</dbReference>
<evidence type="ECO:0000256" key="3">
    <source>
        <dbReference type="ARBA" id="ARBA00022692"/>
    </source>
</evidence>
<dbReference type="EMBL" id="CP001734">
    <property type="protein sequence ID" value="ACV69372.1"/>
    <property type="molecule type" value="Genomic_DNA"/>
</dbReference>
<accession>C8X498</accession>
<name>C8X498_DESRD</name>
<feature type="transmembrane region" description="Helical" evidence="6">
    <location>
        <begin position="90"/>
        <end position="108"/>
    </location>
</feature>
<dbReference type="AlphaFoldDB" id="C8X498"/>
<reference evidence="8" key="1">
    <citation type="submission" date="2009-09" db="EMBL/GenBank/DDBJ databases">
        <title>The complete chromosome of Desulfohalobium retbaense DSM 5692.</title>
        <authorList>
            <consortium name="US DOE Joint Genome Institute (JGI-PGF)"/>
            <person name="Lucas S."/>
            <person name="Copeland A."/>
            <person name="Lapidus A."/>
            <person name="Glavina del Rio T."/>
            <person name="Dalin E."/>
            <person name="Tice H."/>
            <person name="Bruce D."/>
            <person name="Goodwin L."/>
            <person name="Pitluck S."/>
            <person name="Kyrpides N."/>
            <person name="Mavromatis K."/>
            <person name="Ivanova N."/>
            <person name="Mikhailova N."/>
            <person name="Munk A.C."/>
            <person name="Brettin T."/>
            <person name="Detter J.C."/>
            <person name="Han C."/>
            <person name="Tapia R."/>
            <person name="Larimer F."/>
            <person name="Land M."/>
            <person name="Hauser L."/>
            <person name="Markowitz V."/>
            <person name="Cheng J.-F."/>
            <person name="Hugenholtz P."/>
            <person name="Woyke T."/>
            <person name="Wu D."/>
            <person name="Spring S."/>
            <person name="Klenk H.-P."/>
            <person name="Eisen J.A."/>
        </authorList>
    </citation>
    <scope>NUCLEOTIDE SEQUENCE [LARGE SCALE GENOMIC DNA]</scope>
    <source>
        <strain evidence="8">DSM 5692</strain>
    </source>
</reference>
<evidence type="ECO:0000313" key="8">
    <source>
        <dbReference type="Proteomes" id="UP000001052"/>
    </source>
</evidence>
<dbReference type="STRING" id="485915.Dret_2088"/>
<keyword evidence="8" id="KW-1185">Reference proteome</keyword>
<feature type="transmembrane region" description="Helical" evidence="6">
    <location>
        <begin position="50"/>
        <end position="69"/>
    </location>
</feature>
<evidence type="ECO:0000256" key="5">
    <source>
        <dbReference type="ARBA" id="ARBA00023136"/>
    </source>
</evidence>
<reference evidence="7 8" key="2">
    <citation type="journal article" date="2010" name="Stand. Genomic Sci.">
        <title>Complete genome sequence of Desulfohalobium retbaense type strain (HR(100)).</title>
        <authorList>
            <person name="Spring S."/>
            <person name="Nolan M."/>
            <person name="Lapidus A."/>
            <person name="Glavina Del Rio T."/>
            <person name="Copeland A."/>
            <person name="Tice H."/>
            <person name="Cheng J.F."/>
            <person name="Lucas S."/>
            <person name="Land M."/>
            <person name="Chen F."/>
            <person name="Bruce D."/>
            <person name="Goodwin L."/>
            <person name="Pitluck S."/>
            <person name="Ivanova N."/>
            <person name="Mavromatis K."/>
            <person name="Mikhailova N."/>
            <person name="Pati A."/>
            <person name="Chen A."/>
            <person name="Palaniappan K."/>
            <person name="Hauser L."/>
            <person name="Chang Y.J."/>
            <person name="Jeffries C.D."/>
            <person name="Munk C."/>
            <person name="Kiss H."/>
            <person name="Chain P."/>
            <person name="Han C."/>
            <person name="Brettin T."/>
            <person name="Detter J.C."/>
            <person name="Schuler E."/>
            <person name="Goker M."/>
            <person name="Rohde M."/>
            <person name="Bristow J."/>
            <person name="Eisen J.A."/>
            <person name="Markowitz V."/>
            <person name="Hugenholtz P."/>
            <person name="Kyrpides N.C."/>
            <person name="Klenk H.P."/>
        </authorList>
    </citation>
    <scope>NUCLEOTIDE SEQUENCE [LARGE SCALE GENOMIC DNA]</scope>
    <source>
        <strain evidence="7 8">DSM 5692</strain>
    </source>
</reference>
<feature type="transmembrane region" description="Helical" evidence="6">
    <location>
        <begin position="26"/>
        <end position="44"/>
    </location>
</feature>
<dbReference type="RefSeq" id="WP_015752513.1">
    <property type="nucleotide sequence ID" value="NC_013223.1"/>
</dbReference>
<evidence type="ECO:0000256" key="2">
    <source>
        <dbReference type="ARBA" id="ARBA00022475"/>
    </source>
</evidence>
<evidence type="ECO:0000256" key="4">
    <source>
        <dbReference type="ARBA" id="ARBA00022989"/>
    </source>
</evidence>
<protein>
    <submittedName>
        <fullName evidence="7">ATP synthase I</fullName>
    </submittedName>
</protein>
<dbReference type="OrthoDB" id="5471190at2"/>
<dbReference type="GO" id="GO:0005886">
    <property type="term" value="C:plasma membrane"/>
    <property type="evidence" value="ECO:0007669"/>
    <property type="project" value="UniProtKB-SubCell"/>
</dbReference>
<organism evidence="7 8">
    <name type="scientific">Desulfohalobium retbaense (strain ATCC 49708 / DSM 5692 / JCM 16813 / HR100)</name>
    <dbReference type="NCBI Taxonomy" id="485915"/>
    <lineage>
        <taxon>Bacteria</taxon>
        <taxon>Pseudomonadati</taxon>
        <taxon>Thermodesulfobacteriota</taxon>
        <taxon>Desulfovibrionia</taxon>
        <taxon>Desulfovibrionales</taxon>
        <taxon>Desulfohalobiaceae</taxon>
        <taxon>Desulfohalobium</taxon>
    </lineage>
</organism>
<dbReference type="KEGG" id="drt:Dret_2088"/>
<dbReference type="HOGENOM" id="CLU_145872_0_0_7"/>
<dbReference type="InterPro" id="IPR005598">
    <property type="entry name" value="ATP_synth_I"/>
</dbReference>
<comment type="subcellular location">
    <subcellularLocation>
        <location evidence="1">Cell membrane</location>
        <topology evidence="1">Multi-pass membrane protein</topology>
    </subcellularLocation>
</comment>
<keyword evidence="2" id="KW-1003">Cell membrane</keyword>
<proteinExistence type="predicted"/>
<feature type="transmembrane region" description="Helical" evidence="6">
    <location>
        <begin position="114"/>
        <end position="132"/>
    </location>
</feature>
<keyword evidence="3 6" id="KW-0812">Transmembrane</keyword>
<sequence>MTTKINRRIEGWLFRRGFAEPEVRELVRNQLYVAGLMSVVLLLVAQGERWAIDFAIGAGLITANFYFLARFIAELVRMQKGAVTALLSGFYIRLGALAGILFVLIVFAQASIPALLAGLSTAVVNILLWGAGKMVGRVR</sequence>
<evidence type="ECO:0000256" key="1">
    <source>
        <dbReference type="ARBA" id="ARBA00004651"/>
    </source>
</evidence>
<dbReference type="Proteomes" id="UP000001052">
    <property type="component" value="Chromosome"/>
</dbReference>
<evidence type="ECO:0000256" key="6">
    <source>
        <dbReference type="SAM" id="Phobius"/>
    </source>
</evidence>
<keyword evidence="5 6" id="KW-0472">Membrane</keyword>